<gene>
    <name evidence="1" type="ORF">ACFSBJ_03025</name>
</gene>
<keyword evidence="2" id="KW-1185">Reference proteome</keyword>
<evidence type="ECO:0000313" key="2">
    <source>
        <dbReference type="Proteomes" id="UP001597075"/>
    </source>
</evidence>
<evidence type="ECO:0008006" key="3">
    <source>
        <dbReference type="Google" id="ProtNLM"/>
    </source>
</evidence>
<sequence length="152" mass="15948">MPTRVVADAGVLAADLLVGDPSRAALDRVREHSWMTLVASEPLLDDAAAVVADVADDALARDWRARAQRASERVAHPDGDHPALASAYRGGAMHLLTLDESLLSAAAGAAVRGRVETSVRHPRAFATLFDAASLHREAVGGGYPGPDRDPRG</sequence>
<dbReference type="AlphaFoldDB" id="A0ABD6CV83"/>
<proteinExistence type="predicted"/>
<protein>
    <recommendedName>
        <fullName evidence="3">PIN domain-containing protein</fullName>
    </recommendedName>
</protein>
<name>A0ABD6CV83_9EURY</name>
<dbReference type="Proteomes" id="UP001597075">
    <property type="component" value="Unassembled WGS sequence"/>
</dbReference>
<reference evidence="1 2" key="1">
    <citation type="journal article" date="2019" name="Int. J. Syst. Evol. Microbiol.">
        <title>The Global Catalogue of Microorganisms (GCM) 10K type strain sequencing project: providing services to taxonomists for standard genome sequencing and annotation.</title>
        <authorList>
            <consortium name="The Broad Institute Genomics Platform"/>
            <consortium name="The Broad Institute Genome Sequencing Center for Infectious Disease"/>
            <person name="Wu L."/>
            <person name="Ma J."/>
        </authorList>
    </citation>
    <scope>NUCLEOTIDE SEQUENCE [LARGE SCALE GENOMIC DNA]</scope>
    <source>
        <strain evidence="1 2">CGMCC 1.10594</strain>
    </source>
</reference>
<evidence type="ECO:0000313" key="1">
    <source>
        <dbReference type="EMBL" id="MFD1632724.1"/>
    </source>
</evidence>
<organism evidence="1 2">
    <name type="scientific">Haloplanus ruber</name>
    <dbReference type="NCBI Taxonomy" id="869892"/>
    <lineage>
        <taxon>Archaea</taxon>
        <taxon>Methanobacteriati</taxon>
        <taxon>Methanobacteriota</taxon>
        <taxon>Stenosarchaea group</taxon>
        <taxon>Halobacteria</taxon>
        <taxon>Halobacteriales</taxon>
        <taxon>Haloferacaceae</taxon>
        <taxon>Haloplanus</taxon>
    </lineage>
</organism>
<dbReference type="EMBL" id="JBHUDL010000004">
    <property type="protein sequence ID" value="MFD1632724.1"/>
    <property type="molecule type" value="Genomic_DNA"/>
</dbReference>
<dbReference type="Pfam" id="PF24109">
    <property type="entry name" value="DUF7384"/>
    <property type="match status" value="1"/>
</dbReference>
<dbReference type="InterPro" id="IPR055808">
    <property type="entry name" value="DUF7384"/>
</dbReference>
<dbReference type="RefSeq" id="WP_256406425.1">
    <property type="nucleotide sequence ID" value="NZ_CP187151.1"/>
</dbReference>
<comment type="caution">
    <text evidence="1">The sequence shown here is derived from an EMBL/GenBank/DDBJ whole genome shotgun (WGS) entry which is preliminary data.</text>
</comment>
<accession>A0ABD6CV83</accession>